<dbReference type="Pfam" id="PF01820">
    <property type="entry name" value="Dala_Dala_lig_N"/>
    <property type="match status" value="1"/>
</dbReference>
<dbReference type="GO" id="GO:0008360">
    <property type="term" value="P:regulation of cell shape"/>
    <property type="evidence" value="ECO:0007669"/>
    <property type="project" value="UniProtKB-KW"/>
</dbReference>
<feature type="active site" evidence="13">
    <location>
        <position position="333"/>
    </location>
</feature>
<dbReference type="NCBIfam" id="NF002528">
    <property type="entry name" value="PRK01966.1-4"/>
    <property type="match status" value="1"/>
</dbReference>
<keyword evidence="9 12" id="KW-0573">Peptidoglycan synthesis</keyword>
<name>A0A841FSY1_9ACTN</name>
<dbReference type="InterPro" id="IPR016185">
    <property type="entry name" value="PreATP-grasp_dom_sf"/>
</dbReference>
<evidence type="ECO:0000256" key="10">
    <source>
        <dbReference type="ARBA" id="ARBA00023211"/>
    </source>
</evidence>
<dbReference type="GO" id="GO:0046872">
    <property type="term" value="F:metal ion binding"/>
    <property type="evidence" value="ECO:0007669"/>
    <property type="project" value="UniProtKB-KW"/>
</dbReference>
<keyword evidence="12" id="KW-0963">Cytoplasm</keyword>
<evidence type="ECO:0000259" key="17">
    <source>
        <dbReference type="PROSITE" id="PS50975"/>
    </source>
</evidence>
<evidence type="ECO:0000256" key="1">
    <source>
        <dbReference type="ARBA" id="ARBA00001936"/>
    </source>
</evidence>
<feature type="binding site" evidence="15">
    <location>
        <position position="308"/>
    </location>
    <ligand>
        <name>Mg(2+)</name>
        <dbReference type="ChEBI" id="CHEBI:18420"/>
        <label>1</label>
    </ligand>
</feature>
<feature type="binding site" evidence="14">
    <location>
        <begin position="197"/>
        <end position="198"/>
    </location>
    <ligand>
        <name>ATP</name>
        <dbReference type="ChEBI" id="CHEBI:30616"/>
    </ligand>
</feature>
<dbReference type="GO" id="GO:0071555">
    <property type="term" value="P:cell wall organization"/>
    <property type="evidence" value="ECO:0007669"/>
    <property type="project" value="UniProtKB-KW"/>
</dbReference>
<proteinExistence type="inferred from homology"/>
<keyword evidence="11 12" id="KW-0961">Cell wall biogenesis/degradation</keyword>
<sequence length="371" mass="39578">MSAVRVGVLFGGPSAEHTVSAASALGVARALPRERFTPVVIGVGKDGSFHLLPEEQVTAFLNQTGATLAIEDRLEVGGPVVELRSARPRTGVHIVLDGEVVETVDVFFPVLHGPFGEDGVLQGLLESLGAPYAGCGVAASAVGMDKVAMKRAFKAEGIPVTPYVWVDETRFNASADPAEFVEGLELPLFVKPANMGSSIGISRVDELSELSEAVKAALAFDPVVIIEQGVRNARELEAGVLGGFEPRVSVVGEVTVAEGVFDFDQKYLGTSDPMIVPADLPEEVAAEIRELSLRAFRSIGGWGLARVDFLYDAEAGQIYVNELNTLPGFTAHSMYPKVWAPLGITYAQLTAELVDLAFERHELYARKRSAS</sequence>
<dbReference type="PROSITE" id="PS50975">
    <property type="entry name" value="ATP_GRASP"/>
    <property type="match status" value="1"/>
</dbReference>
<dbReference type="EMBL" id="JACHGT010000019">
    <property type="protein sequence ID" value="MBB6038914.1"/>
    <property type="molecule type" value="Genomic_DNA"/>
</dbReference>
<keyword evidence="8 12" id="KW-0133">Cell shape</keyword>
<keyword evidence="6 16" id="KW-0067">ATP-binding</keyword>
<dbReference type="PANTHER" id="PTHR23132">
    <property type="entry name" value="D-ALANINE--D-ALANINE LIGASE"/>
    <property type="match status" value="1"/>
</dbReference>
<feature type="active site" evidence="13">
    <location>
        <position position="197"/>
    </location>
</feature>
<dbReference type="RefSeq" id="WP_184791841.1">
    <property type="nucleotide sequence ID" value="NZ_BONT01000055.1"/>
</dbReference>
<feature type="binding site" evidence="14">
    <location>
        <begin position="189"/>
        <end position="191"/>
    </location>
    <ligand>
        <name>ATP</name>
        <dbReference type="ChEBI" id="CHEBI:30616"/>
    </ligand>
</feature>
<accession>A0A841FSY1</accession>
<keyword evidence="19" id="KW-1185">Reference proteome</keyword>
<evidence type="ECO:0000256" key="16">
    <source>
        <dbReference type="PROSITE-ProRule" id="PRU00409"/>
    </source>
</evidence>
<keyword evidence="7 15" id="KW-0460">Magnesium</keyword>
<comment type="cofactor">
    <cofactor evidence="1">
        <name>Mn(2+)</name>
        <dbReference type="ChEBI" id="CHEBI:29035"/>
    </cofactor>
</comment>
<feature type="active site" evidence="13">
    <location>
        <position position="16"/>
    </location>
</feature>
<dbReference type="PANTHER" id="PTHR23132:SF25">
    <property type="entry name" value="D-ALANINE--D-ALANINE LIGASE A"/>
    <property type="match status" value="1"/>
</dbReference>
<dbReference type="SUPFAM" id="SSF52440">
    <property type="entry name" value="PreATP-grasp domain"/>
    <property type="match status" value="1"/>
</dbReference>
<dbReference type="PROSITE" id="PS00844">
    <property type="entry name" value="DALA_DALA_LIGASE_2"/>
    <property type="match status" value="1"/>
</dbReference>
<comment type="caution">
    <text evidence="18">The sequence shown here is derived from an EMBL/GenBank/DDBJ whole genome shotgun (WGS) entry which is preliminary data.</text>
</comment>
<evidence type="ECO:0000256" key="4">
    <source>
        <dbReference type="ARBA" id="ARBA00022723"/>
    </source>
</evidence>
<dbReference type="GO" id="GO:0009252">
    <property type="term" value="P:peptidoglycan biosynthetic process"/>
    <property type="evidence" value="ECO:0007669"/>
    <property type="project" value="UniProtKB-UniRule"/>
</dbReference>
<dbReference type="GO" id="GO:0005829">
    <property type="term" value="C:cytosol"/>
    <property type="evidence" value="ECO:0007669"/>
    <property type="project" value="TreeGrafter"/>
</dbReference>
<dbReference type="NCBIfam" id="TIGR01205">
    <property type="entry name" value="D_ala_D_alaTIGR"/>
    <property type="match status" value="1"/>
</dbReference>
<feature type="binding site" evidence="14">
    <location>
        <begin position="321"/>
        <end position="322"/>
    </location>
    <ligand>
        <name>ATP</name>
        <dbReference type="ChEBI" id="CHEBI:30616"/>
    </ligand>
</feature>
<comment type="cofactor">
    <cofactor evidence="15">
        <name>Mg(2+)</name>
        <dbReference type="ChEBI" id="CHEBI:18420"/>
    </cofactor>
    <cofactor evidence="15">
        <name>Mn(2+)</name>
        <dbReference type="ChEBI" id="CHEBI:29035"/>
    </cofactor>
    <text evidence="15">Binds 2 magnesium or manganese ions per subunit.</text>
</comment>
<dbReference type="AlphaFoldDB" id="A0A841FSY1"/>
<dbReference type="InterPro" id="IPR013815">
    <property type="entry name" value="ATP_grasp_subdomain_1"/>
</dbReference>
<dbReference type="SUPFAM" id="SSF56059">
    <property type="entry name" value="Glutathione synthetase ATP-binding domain-like"/>
    <property type="match status" value="1"/>
</dbReference>
<evidence type="ECO:0000256" key="3">
    <source>
        <dbReference type="ARBA" id="ARBA00022598"/>
    </source>
</evidence>
<dbReference type="InterPro" id="IPR011761">
    <property type="entry name" value="ATP-grasp"/>
</dbReference>
<comment type="function">
    <text evidence="12">Cell wall formation.</text>
</comment>
<evidence type="ECO:0000313" key="18">
    <source>
        <dbReference type="EMBL" id="MBB6038914.1"/>
    </source>
</evidence>
<dbReference type="Gene3D" id="3.30.470.20">
    <property type="entry name" value="ATP-grasp fold, B domain"/>
    <property type="match status" value="1"/>
</dbReference>
<dbReference type="UniPathway" id="UPA00219"/>
<protein>
    <recommendedName>
        <fullName evidence="12">D-alanine--D-alanine ligase</fullName>
        <ecNumber evidence="12">6.3.2.4</ecNumber>
    </recommendedName>
    <alternativeName>
        <fullName evidence="12">D-Ala-D-Ala ligase</fullName>
    </alternativeName>
    <alternativeName>
        <fullName evidence="12">D-alanylalanine synthetase</fullName>
    </alternativeName>
</protein>
<dbReference type="Pfam" id="PF07478">
    <property type="entry name" value="Dala_Dala_lig_C"/>
    <property type="match status" value="1"/>
</dbReference>
<feature type="binding site" evidence="14">
    <location>
        <position position="146"/>
    </location>
    <ligand>
        <name>ATP</name>
        <dbReference type="ChEBI" id="CHEBI:30616"/>
    </ligand>
</feature>
<feature type="domain" description="ATP-grasp" evidence="17">
    <location>
        <begin position="150"/>
        <end position="355"/>
    </location>
</feature>
<evidence type="ECO:0000256" key="2">
    <source>
        <dbReference type="ARBA" id="ARBA00010871"/>
    </source>
</evidence>
<feature type="binding site" evidence="15">
    <location>
        <position position="324"/>
    </location>
    <ligand>
        <name>Mg(2+)</name>
        <dbReference type="ChEBI" id="CHEBI:18420"/>
        <label>2</label>
    </ligand>
</feature>
<dbReference type="InterPro" id="IPR000291">
    <property type="entry name" value="D-Ala_lig_Van_CS"/>
</dbReference>
<evidence type="ECO:0000256" key="5">
    <source>
        <dbReference type="ARBA" id="ARBA00022741"/>
    </source>
</evidence>
<dbReference type="PROSITE" id="PS00843">
    <property type="entry name" value="DALA_DALA_LIGASE_1"/>
    <property type="match status" value="1"/>
</dbReference>
<dbReference type="HAMAP" id="MF_00047">
    <property type="entry name" value="Dala_Dala_lig"/>
    <property type="match status" value="1"/>
</dbReference>
<evidence type="ECO:0000256" key="12">
    <source>
        <dbReference type="HAMAP-Rule" id="MF_00047"/>
    </source>
</evidence>
<gene>
    <name evidence="12" type="primary">ddl</name>
    <name evidence="18" type="ORF">HNR73_006803</name>
</gene>
<evidence type="ECO:0000256" key="9">
    <source>
        <dbReference type="ARBA" id="ARBA00022984"/>
    </source>
</evidence>
<evidence type="ECO:0000256" key="14">
    <source>
        <dbReference type="PIRSR" id="PIRSR039102-2"/>
    </source>
</evidence>
<dbReference type="Gene3D" id="3.30.1490.20">
    <property type="entry name" value="ATP-grasp fold, A domain"/>
    <property type="match status" value="1"/>
</dbReference>
<feature type="binding site" evidence="14">
    <location>
        <begin position="227"/>
        <end position="235"/>
    </location>
    <ligand>
        <name>ATP</name>
        <dbReference type="ChEBI" id="CHEBI:30616"/>
    </ligand>
</feature>
<reference evidence="18 19" key="1">
    <citation type="submission" date="2020-08" db="EMBL/GenBank/DDBJ databases">
        <title>Genomic Encyclopedia of Type Strains, Phase IV (KMG-IV): sequencing the most valuable type-strain genomes for metagenomic binning, comparative biology and taxonomic classification.</title>
        <authorList>
            <person name="Goeker M."/>
        </authorList>
    </citation>
    <scope>NUCLEOTIDE SEQUENCE [LARGE SCALE GENOMIC DNA]</scope>
    <source>
        <strain evidence="18 19">YIM 65646</strain>
    </source>
</reference>
<comment type="pathway">
    <text evidence="12">Cell wall biogenesis; peptidoglycan biosynthesis.</text>
</comment>
<keyword evidence="3 12" id="KW-0436">Ligase</keyword>
<comment type="subcellular location">
    <subcellularLocation>
        <location evidence="12">Cytoplasm</location>
    </subcellularLocation>
</comment>
<evidence type="ECO:0000256" key="15">
    <source>
        <dbReference type="PIRSR" id="PIRSR039102-3"/>
    </source>
</evidence>
<dbReference type="GO" id="GO:0008716">
    <property type="term" value="F:D-alanine-D-alanine ligase activity"/>
    <property type="evidence" value="ECO:0007669"/>
    <property type="project" value="UniProtKB-UniRule"/>
</dbReference>
<dbReference type="GO" id="GO:0005524">
    <property type="term" value="F:ATP binding"/>
    <property type="evidence" value="ECO:0007669"/>
    <property type="project" value="UniProtKB-UniRule"/>
</dbReference>
<dbReference type="InterPro" id="IPR011095">
    <property type="entry name" value="Dala_Dala_lig_C"/>
</dbReference>
<feature type="binding site" evidence="15">
    <location>
        <position position="322"/>
    </location>
    <ligand>
        <name>Mg(2+)</name>
        <dbReference type="ChEBI" id="CHEBI:18420"/>
        <label>2</label>
    </ligand>
</feature>
<evidence type="ECO:0000256" key="6">
    <source>
        <dbReference type="ARBA" id="ARBA00022840"/>
    </source>
</evidence>
<feature type="binding site" evidence="15">
    <location>
        <position position="322"/>
    </location>
    <ligand>
        <name>Mg(2+)</name>
        <dbReference type="ChEBI" id="CHEBI:18420"/>
        <label>1</label>
    </ligand>
</feature>
<evidence type="ECO:0000256" key="8">
    <source>
        <dbReference type="ARBA" id="ARBA00022960"/>
    </source>
</evidence>
<organism evidence="18 19">
    <name type="scientific">Phytomonospora endophytica</name>
    <dbReference type="NCBI Taxonomy" id="714109"/>
    <lineage>
        <taxon>Bacteria</taxon>
        <taxon>Bacillati</taxon>
        <taxon>Actinomycetota</taxon>
        <taxon>Actinomycetes</taxon>
        <taxon>Micromonosporales</taxon>
        <taxon>Micromonosporaceae</taxon>
        <taxon>Phytomonospora</taxon>
    </lineage>
</organism>
<dbReference type="Gene3D" id="3.40.50.20">
    <property type="match status" value="1"/>
</dbReference>
<dbReference type="EC" id="6.3.2.4" evidence="12"/>
<dbReference type="InterPro" id="IPR005905">
    <property type="entry name" value="D_ala_D_ala"/>
</dbReference>
<keyword evidence="5 14" id="KW-0547">Nucleotide-binding</keyword>
<evidence type="ECO:0000313" key="19">
    <source>
        <dbReference type="Proteomes" id="UP000548476"/>
    </source>
</evidence>
<keyword evidence="10 15" id="KW-0464">Manganese</keyword>
<dbReference type="InterPro" id="IPR011127">
    <property type="entry name" value="Dala_Dala_lig_N"/>
</dbReference>
<keyword evidence="4 15" id="KW-0479">Metal-binding</keyword>
<dbReference type="Proteomes" id="UP000548476">
    <property type="component" value="Unassembled WGS sequence"/>
</dbReference>
<dbReference type="PIRSF" id="PIRSF039102">
    <property type="entry name" value="Ddl/VanB"/>
    <property type="match status" value="1"/>
</dbReference>
<evidence type="ECO:0000256" key="11">
    <source>
        <dbReference type="ARBA" id="ARBA00023316"/>
    </source>
</evidence>
<comment type="similarity">
    <text evidence="2 12">Belongs to the D-alanine--D-alanine ligase family.</text>
</comment>
<evidence type="ECO:0000256" key="13">
    <source>
        <dbReference type="PIRSR" id="PIRSR039102-1"/>
    </source>
</evidence>
<comment type="catalytic activity">
    <reaction evidence="12">
        <text>2 D-alanine + ATP = D-alanyl-D-alanine + ADP + phosphate + H(+)</text>
        <dbReference type="Rhea" id="RHEA:11224"/>
        <dbReference type="ChEBI" id="CHEBI:15378"/>
        <dbReference type="ChEBI" id="CHEBI:30616"/>
        <dbReference type="ChEBI" id="CHEBI:43474"/>
        <dbReference type="ChEBI" id="CHEBI:57416"/>
        <dbReference type="ChEBI" id="CHEBI:57822"/>
        <dbReference type="ChEBI" id="CHEBI:456216"/>
        <dbReference type="EC" id="6.3.2.4"/>
    </reaction>
</comment>
<evidence type="ECO:0000256" key="7">
    <source>
        <dbReference type="ARBA" id="ARBA00022842"/>
    </source>
</evidence>